<dbReference type="GO" id="GO:0008137">
    <property type="term" value="F:NADH dehydrogenase (ubiquinone) activity"/>
    <property type="evidence" value="ECO:0007669"/>
    <property type="project" value="UniProtKB-UniRule"/>
</dbReference>
<evidence type="ECO:0000256" key="15">
    <source>
        <dbReference type="ARBA" id="ARBA00049551"/>
    </source>
</evidence>
<keyword evidence="14 16" id="KW-0472">Membrane</keyword>
<proteinExistence type="inferred from homology"/>
<organism evidence="19">
    <name type="scientific">Sinohyriopsis cumingii</name>
    <name type="common">Triangle sail mussel</name>
    <name type="synonym">Hyriopsis cumingii</name>
    <dbReference type="NCBI Taxonomy" id="165450"/>
    <lineage>
        <taxon>Eukaryota</taxon>
        <taxon>Metazoa</taxon>
        <taxon>Spiralia</taxon>
        <taxon>Lophotrochozoa</taxon>
        <taxon>Mollusca</taxon>
        <taxon>Bivalvia</taxon>
        <taxon>Autobranchia</taxon>
        <taxon>Heteroconchia</taxon>
        <taxon>Palaeoheterodonta</taxon>
        <taxon>Unionida</taxon>
        <taxon>Unionoidea</taxon>
        <taxon>Unionidae</taxon>
        <taxon>Gonideinae</taxon>
        <taxon>Sinohyriopsis</taxon>
    </lineage>
</organism>
<evidence type="ECO:0000256" key="4">
    <source>
        <dbReference type="ARBA" id="ARBA00021006"/>
    </source>
</evidence>
<evidence type="ECO:0000313" key="19">
    <source>
        <dbReference type="EMBL" id="AGG19448.1"/>
    </source>
</evidence>
<feature type="transmembrane region" description="Helical" evidence="16">
    <location>
        <begin position="251"/>
        <end position="273"/>
    </location>
</feature>
<feature type="transmembrane region" description="Helical" evidence="16">
    <location>
        <begin position="180"/>
        <end position="200"/>
    </location>
</feature>
<keyword evidence="6 16" id="KW-0679">Respiratory chain</keyword>
<evidence type="ECO:0000256" key="6">
    <source>
        <dbReference type="ARBA" id="ARBA00022660"/>
    </source>
</evidence>
<feature type="domain" description="NADH:ubiquinone oxidoreductase chain 4 N-terminal" evidence="18">
    <location>
        <begin position="6"/>
        <end position="107"/>
    </location>
</feature>
<evidence type="ECO:0000256" key="3">
    <source>
        <dbReference type="ARBA" id="ARBA00012944"/>
    </source>
</evidence>
<reference evidence="19" key="1">
    <citation type="submission" date="2012-11" db="EMBL/GenBank/DDBJ databases">
        <title>The DUI detection of freshwater pearl mussel Hyriopsis cumingii.</title>
        <authorList>
            <person name="Wang G.L."/>
            <person name="Chen L."/>
            <person name="Li J.L."/>
        </authorList>
    </citation>
    <scope>NUCLEOTIDE SEQUENCE</scope>
    <source>
        <tissue evidence="19">Gonad</tissue>
    </source>
</reference>
<accession>A0A0C4G397</accession>
<protein>
    <recommendedName>
        <fullName evidence="4 16">NADH-ubiquinone oxidoreductase chain 4</fullName>
        <ecNumber evidence="3 16">7.1.1.2</ecNumber>
    </recommendedName>
</protein>
<feature type="transmembrane region" description="Helical" evidence="16">
    <location>
        <begin position="93"/>
        <end position="111"/>
    </location>
</feature>
<dbReference type="EC" id="7.1.1.2" evidence="3 16"/>
<evidence type="ECO:0000256" key="9">
    <source>
        <dbReference type="ARBA" id="ARBA00022982"/>
    </source>
</evidence>
<evidence type="ECO:0000256" key="16">
    <source>
        <dbReference type="RuleBase" id="RU003297"/>
    </source>
</evidence>
<feature type="transmembrane region" description="Helical" evidence="16">
    <location>
        <begin position="308"/>
        <end position="326"/>
    </location>
</feature>
<evidence type="ECO:0000256" key="13">
    <source>
        <dbReference type="ARBA" id="ARBA00023128"/>
    </source>
</evidence>
<comment type="function">
    <text evidence="16">Core subunit of the mitochondrial membrane respiratory chain NADH dehydrogenase (Complex I) which catalyzes electron transfer from NADH through the respiratory chain, using ubiquinone as an electron acceptor. Essential for the catalytic activity and assembly of complex I.</text>
</comment>
<dbReference type="PANTHER" id="PTHR43507">
    <property type="entry name" value="NADH-UBIQUINONE OXIDOREDUCTASE CHAIN 4"/>
    <property type="match status" value="1"/>
</dbReference>
<feature type="transmembrane region" description="Helical" evidence="16">
    <location>
        <begin position="6"/>
        <end position="27"/>
    </location>
</feature>
<dbReference type="SMR" id="A0A0C4G397"/>
<sequence>MIFNAFLLVLSGVLVLCYSSSVSWWVVVWGSQVSSVMVILWSFSGVGVVACDGGGVFCYDEVSSWLIWLTFFIAGLSLLGSNSILLEKASEKAFLCFVVGLVTILGMCFAVDSLFLFYVFFEFSLIPTFAVIGGWGYQPERLRASKYIVLYTVSASLPLLVFVLFIFWGEGSDSLTLLKVRGGLLVSSMVFFVVILAFLVKSPAYGVHMWLPKAHVEAPVAGSMFLAGILLKLGGYGLIRFMGLLKLSSSLVLGGVVCLCVFGGFVASVVCCAQVDGKSLVAYSSVGHMSLVLGGLVCGSYCGMAGGFLLMIAHGLSSCGLFFLVGELYKLYVSRMLFVIRGGIGGLFGINVWLAMMCSFNAAAPPSLNLFSEIVLCVSLVSCYPGFGVIFGALGFLSCLYSWLFYCSTQIGLYPLWARSCHSVSQFHVQGVVCSSIVLSLVGLCVFCGLGKFS</sequence>
<keyword evidence="8" id="KW-1278">Translocase</keyword>
<dbReference type="GO" id="GO:0015990">
    <property type="term" value="P:electron transport coupled proton transport"/>
    <property type="evidence" value="ECO:0007669"/>
    <property type="project" value="TreeGrafter"/>
</dbReference>
<comment type="catalytic activity">
    <reaction evidence="15 16">
        <text>a ubiquinone + NADH + 5 H(+)(in) = a ubiquinol + NAD(+) + 4 H(+)(out)</text>
        <dbReference type="Rhea" id="RHEA:29091"/>
        <dbReference type="Rhea" id="RHEA-COMP:9565"/>
        <dbReference type="Rhea" id="RHEA-COMP:9566"/>
        <dbReference type="ChEBI" id="CHEBI:15378"/>
        <dbReference type="ChEBI" id="CHEBI:16389"/>
        <dbReference type="ChEBI" id="CHEBI:17976"/>
        <dbReference type="ChEBI" id="CHEBI:57540"/>
        <dbReference type="ChEBI" id="CHEBI:57945"/>
        <dbReference type="EC" id="7.1.1.2"/>
    </reaction>
</comment>
<dbReference type="InterPro" id="IPR001750">
    <property type="entry name" value="ND/Mrp_TM"/>
</dbReference>
<feature type="domain" description="NADH:quinone oxidoreductase/Mrp antiporter transmembrane" evidence="17">
    <location>
        <begin position="112"/>
        <end position="393"/>
    </location>
</feature>
<dbReference type="InterPro" id="IPR000260">
    <property type="entry name" value="NADH4_N"/>
</dbReference>
<keyword evidence="9 16" id="KW-0249">Electron transport</keyword>
<comment type="subcellular location">
    <subcellularLocation>
        <location evidence="1 16">Mitochondrion membrane</location>
        <topology evidence="1 16">Multi-pass membrane protein</topology>
    </subcellularLocation>
</comment>
<feature type="transmembrane region" description="Helical" evidence="16">
    <location>
        <begin position="148"/>
        <end position="168"/>
    </location>
</feature>
<feature type="transmembrane region" description="Helical" evidence="16">
    <location>
        <begin position="220"/>
        <end position="239"/>
    </location>
</feature>
<feature type="transmembrane region" description="Helical" evidence="16">
    <location>
        <begin position="280"/>
        <end position="302"/>
    </location>
</feature>
<evidence type="ECO:0000256" key="2">
    <source>
        <dbReference type="ARBA" id="ARBA00009025"/>
    </source>
</evidence>
<keyword evidence="13 16" id="KW-0496">Mitochondrion</keyword>
<keyword evidence="10 16" id="KW-1133">Transmembrane helix</keyword>
<dbReference type="EMBL" id="KC150028">
    <property type="protein sequence ID" value="AGG19448.1"/>
    <property type="molecule type" value="Genomic_DNA"/>
</dbReference>
<dbReference type="PANTHER" id="PTHR43507:SF20">
    <property type="entry name" value="NADH-UBIQUINONE OXIDOREDUCTASE CHAIN 4"/>
    <property type="match status" value="1"/>
</dbReference>
<dbReference type="GO" id="GO:0048039">
    <property type="term" value="F:ubiquinone binding"/>
    <property type="evidence" value="ECO:0007669"/>
    <property type="project" value="TreeGrafter"/>
</dbReference>
<dbReference type="Pfam" id="PF01059">
    <property type="entry name" value="Oxidored_q5_N"/>
    <property type="match status" value="1"/>
</dbReference>
<dbReference type="InterPro" id="IPR003918">
    <property type="entry name" value="NADH_UbQ_OxRdtase"/>
</dbReference>
<dbReference type="GO" id="GO:0003954">
    <property type="term" value="F:NADH dehydrogenase activity"/>
    <property type="evidence" value="ECO:0007669"/>
    <property type="project" value="TreeGrafter"/>
</dbReference>
<dbReference type="Pfam" id="PF00361">
    <property type="entry name" value="Proton_antipo_M"/>
    <property type="match status" value="1"/>
</dbReference>
<evidence type="ECO:0000256" key="1">
    <source>
        <dbReference type="ARBA" id="ARBA00004225"/>
    </source>
</evidence>
<keyword evidence="11 16" id="KW-0520">NAD</keyword>
<feature type="transmembrane region" description="Helical" evidence="16">
    <location>
        <begin position="65"/>
        <end position="86"/>
    </location>
</feature>
<dbReference type="GO" id="GO:0031966">
    <property type="term" value="C:mitochondrial membrane"/>
    <property type="evidence" value="ECO:0007669"/>
    <property type="project" value="UniProtKB-SubCell"/>
</dbReference>
<keyword evidence="5 16" id="KW-0813">Transport</keyword>
<dbReference type="GO" id="GO:0042773">
    <property type="term" value="P:ATP synthesis coupled electron transport"/>
    <property type="evidence" value="ECO:0007669"/>
    <property type="project" value="InterPro"/>
</dbReference>
<geneLocation type="mitochondrion" evidence="19"/>
<evidence type="ECO:0000256" key="14">
    <source>
        <dbReference type="ARBA" id="ARBA00023136"/>
    </source>
</evidence>
<evidence type="ECO:0000256" key="8">
    <source>
        <dbReference type="ARBA" id="ARBA00022967"/>
    </source>
</evidence>
<dbReference type="PRINTS" id="PR01437">
    <property type="entry name" value="NUOXDRDTASE4"/>
</dbReference>
<keyword evidence="7 16" id="KW-0812">Transmembrane</keyword>
<keyword evidence="12 16" id="KW-0830">Ubiquinone</keyword>
<gene>
    <name evidence="19" type="primary">ND4</name>
</gene>
<feature type="transmembrane region" description="Helical" evidence="16">
    <location>
        <begin position="427"/>
        <end position="453"/>
    </location>
</feature>
<evidence type="ECO:0000259" key="18">
    <source>
        <dbReference type="Pfam" id="PF01059"/>
    </source>
</evidence>
<feature type="transmembrane region" description="Helical" evidence="16">
    <location>
        <begin position="117"/>
        <end position="136"/>
    </location>
</feature>
<evidence type="ECO:0000256" key="5">
    <source>
        <dbReference type="ARBA" id="ARBA00022448"/>
    </source>
</evidence>
<feature type="transmembrane region" description="Helical" evidence="16">
    <location>
        <begin position="338"/>
        <end position="364"/>
    </location>
</feature>
<dbReference type="AlphaFoldDB" id="A0A0C4G397"/>
<evidence type="ECO:0000256" key="11">
    <source>
        <dbReference type="ARBA" id="ARBA00023027"/>
    </source>
</evidence>
<evidence type="ECO:0000256" key="7">
    <source>
        <dbReference type="ARBA" id="ARBA00022692"/>
    </source>
</evidence>
<evidence type="ECO:0000256" key="10">
    <source>
        <dbReference type="ARBA" id="ARBA00022989"/>
    </source>
</evidence>
<comment type="similarity">
    <text evidence="2 16">Belongs to the complex I subunit 4 family.</text>
</comment>
<evidence type="ECO:0000256" key="12">
    <source>
        <dbReference type="ARBA" id="ARBA00023075"/>
    </source>
</evidence>
<name>A0A0C4G397_SINCU</name>
<evidence type="ECO:0000259" key="17">
    <source>
        <dbReference type="Pfam" id="PF00361"/>
    </source>
</evidence>